<evidence type="ECO:0000313" key="11">
    <source>
        <dbReference type="Proteomes" id="UP000007110"/>
    </source>
</evidence>
<dbReference type="InterPro" id="IPR029063">
    <property type="entry name" value="SAM-dependent_MTases_sf"/>
</dbReference>
<dbReference type="PANTHER" id="PTHR14614">
    <property type="entry name" value="HEPATOCELLULAR CARCINOMA-ASSOCIATED ANTIGEN"/>
    <property type="match status" value="1"/>
</dbReference>
<evidence type="ECO:0000256" key="5">
    <source>
        <dbReference type="ARBA" id="ARBA00022603"/>
    </source>
</evidence>
<dbReference type="GO" id="GO:0032259">
    <property type="term" value="P:methylation"/>
    <property type="evidence" value="ECO:0007669"/>
    <property type="project" value="UniProtKB-KW"/>
</dbReference>
<dbReference type="InterPro" id="IPR019410">
    <property type="entry name" value="Methyltransf_16"/>
</dbReference>
<dbReference type="EC" id="2.1.1.85" evidence="3"/>
<dbReference type="Pfam" id="PF10294">
    <property type="entry name" value="Methyltransf_16"/>
    <property type="match status" value="1"/>
</dbReference>
<evidence type="ECO:0000256" key="1">
    <source>
        <dbReference type="ARBA" id="ARBA00004123"/>
    </source>
</evidence>
<evidence type="ECO:0000256" key="4">
    <source>
        <dbReference type="ARBA" id="ARBA00022490"/>
    </source>
</evidence>
<dbReference type="FunCoup" id="A0A7M7N627">
    <property type="interactions" value="1596"/>
</dbReference>
<dbReference type="EnsemblMetazoa" id="XM_030975942">
    <property type="protein sequence ID" value="XP_030831802"/>
    <property type="gene ID" value="LOC100891488"/>
</dbReference>
<proteinExistence type="inferred from homology"/>
<keyword evidence="5" id="KW-0489">Methyltransferase</keyword>
<keyword evidence="11" id="KW-1185">Reference proteome</keyword>
<evidence type="ECO:0000256" key="7">
    <source>
        <dbReference type="ARBA" id="ARBA00022691"/>
    </source>
</evidence>
<dbReference type="PANTHER" id="PTHR14614:SF39">
    <property type="entry name" value="HISTIDINE PROTEIN METHYLTRANSFERASE 1 HOMOLOG"/>
    <property type="match status" value="1"/>
</dbReference>
<dbReference type="InParanoid" id="A0A7M7N627"/>
<dbReference type="OrthoDB" id="1723750at2759"/>
<dbReference type="CDD" id="cd02440">
    <property type="entry name" value="AdoMet_MTases"/>
    <property type="match status" value="1"/>
</dbReference>
<reference evidence="10" key="2">
    <citation type="submission" date="2021-01" db="UniProtKB">
        <authorList>
            <consortium name="EnsemblMetazoa"/>
        </authorList>
    </citation>
    <scope>IDENTIFICATION</scope>
</reference>
<sequence>MGDFTFGFEICEDDSNIDTASNDSSAVKDHRGPDDITLRPAKEIYIPYNETRNEERRIVCVSCGDVNLCYLHPQDVEGMIEEKSDIKEAISTHSDLLPSVYEGGLKVWECSLDLVQYLQDLDPISFSGQTILELGCGAGLPGIYTLMKGATVHFQDYNEEVLELLTIPNVQLNTIPEVYKEKCHFLAGDWSLVQDLLMQEGTRYDVILTSETIYSLDSQPRLYNIIRSLLKPNGKVFLAAKTHYFGVGGGTRQFEDFVREKGEFEIESIKVISQGVRREILEMRFIQPENKGAKT</sequence>
<accession>A0A7M7N627</accession>
<organism evidence="10 11">
    <name type="scientific">Strongylocentrotus purpuratus</name>
    <name type="common">Purple sea urchin</name>
    <dbReference type="NCBI Taxonomy" id="7668"/>
    <lineage>
        <taxon>Eukaryota</taxon>
        <taxon>Metazoa</taxon>
        <taxon>Echinodermata</taxon>
        <taxon>Eleutherozoa</taxon>
        <taxon>Echinozoa</taxon>
        <taxon>Echinoidea</taxon>
        <taxon>Euechinoidea</taxon>
        <taxon>Echinacea</taxon>
        <taxon>Camarodonta</taxon>
        <taxon>Echinidea</taxon>
        <taxon>Strongylocentrotidae</taxon>
        <taxon>Strongylocentrotus</taxon>
    </lineage>
</organism>
<evidence type="ECO:0000256" key="2">
    <source>
        <dbReference type="ARBA" id="ARBA00004496"/>
    </source>
</evidence>
<evidence type="ECO:0000313" key="10">
    <source>
        <dbReference type="EnsemblMetazoa" id="XP_030831802"/>
    </source>
</evidence>
<protein>
    <recommendedName>
        <fullName evidence="3">protein-histidine N-methyltransferase</fullName>
        <ecNumber evidence="3">2.1.1.85</ecNumber>
    </recommendedName>
</protein>
<name>A0A7M7N627_STRPU</name>
<dbReference type="GO" id="GO:0006417">
    <property type="term" value="P:regulation of translation"/>
    <property type="evidence" value="ECO:0000318"/>
    <property type="project" value="GO_Central"/>
</dbReference>
<reference evidence="11" key="1">
    <citation type="submission" date="2015-02" db="EMBL/GenBank/DDBJ databases">
        <title>Genome sequencing for Strongylocentrotus purpuratus.</title>
        <authorList>
            <person name="Murali S."/>
            <person name="Liu Y."/>
            <person name="Vee V."/>
            <person name="English A."/>
            <person name="Wang M."/>
            <person name="Skinner E."/>
            <person name="Han Y."/>
            <person name="Muzny D.M."/>
            <person name="Worley K.C."/>
            <person name="Gibbs R.A."/>
        </authorList>
    </citation>
    <scope>NUCLEOTIDE SEQUENCE</scope>
</reference>
<keyword evidence="7" id="KW-0949">S-adenosyl-L-methionine</keyword>
<dbReference type="SUPFAM" id="SSF53335">
    <property type="entry name" value="S-adenosyl-L-methionine-dependent methyltransferases"/>
    <property type="match status" value="1"/>
</dbReference>
<dbReference type="GeneID" id="100891488"/>
<keyword evidence="6" id="KW-0808">Transferase</keyword>
<evidence type="ECO:0000256" key="3">
    <source>
        <dbReference type="ARBA" id="ARBA00012533"/>
    </source>
</evidence>
<dbReference type="RefSeq" id="XP_030831802.1">
    <property type="nucleotide sequence ID" value="XM_030975942.1"/>
</dbReference>
<dbReference type="KEGG" id="spu:100891488"/>
<keyword evidence="4" id="KW-0963">Cytoplasm</keyword>
<dbReference type="GO" id="GO:0005737">
    <property type="term" value="C:cytoplasm"/>
    <property type="evidence" value="ECO:0007669"/>
    <property type="project" value="UniProtKB-SubCell"/>
</dbReference>
<dbReference type="OMA" id="FQSESVW"/>
<comment type="subcellular location">
    <subcellularLocation>
        <location evidence="2">Cytoplasm</location>
    </subcellularLocation>
    <subcellularLocation>
        <location evidence="1">Nucleus</location>
    </subcellularLocation>
</comment>
<keyword evidence="8" id="KW-0539">Nucleus</keyword>
<comment type="similarity">
    <text evidence="9">Belongs to the methyltransferase superfamily. METTL18 family.</text>
</comment>
<evidence type="ECO:0000256" key="9">
    <source>
        <dbReference type="ARBA" id="ARBA00038126"/>
    </source>
</evidence>
<dbReference type="GO" id="GO:0005634">
    <property type="term" value="C:nucleus"/>
    <property type="evidence" value="ECO:0000318"/>
    <property type="project" value="GO_Central"/>
</dbReference>
<evidence type="ECO:0000256" key="8">
    <source>
        <dbReference type="ARBA" id="ARBA00023242"/>
    </source>
</evidence>
<evidence type="ECO:0000256" key="6">
    <source>
        <dbReference type="ARBA" id="ARBA00022679"/>
    </source>
</evidence>
<dbReference type="AlphaFoldDB" id="A0A7M7N627"/>
<dbReference type="Gene3D" id="3.40.50.150">
    <property type="entry name" value="Vaccinia Virus protein VP39"/>
    <property type="match status" value="1"/>
</dbReference>
<dbReference type="GO" id="GO:0018064">
    <property type="term" value="F:protein-L-histidine N-tele-methyltransferase activity"/>
    <property type="evidence" value="ECO:0000318"/>
    <property type="project" value="GO_Central"/>
</dbReference>
<dbReference type="Proteomes" id="UP000007110">
    <property type="component" value="Unassembled WGS sequence"/>
</dbReference>